<keyword evidence="6 7" id="KW-0057">Aromatic amino acid biosynthesis</keyword>
<feature type="binding site" evidence="7">
    <location>
        <position position="148"/>
    </location>
    <ligand>
        <name>substrate</name>
    </ligand>
</feature>
<feature type="binding site" evidence="7">
    <location>
        <position position="30"/>
    </location>
    <ligand>
        <name>Mg(2+)</name>
        <dbReference type="ChEBI" id="CHEBI:18420"/>
    </ligand>
</feature>
<proteinExistence type="inferred from homology"/>
<comment type="catalytic activity">
    <reaction evidence="7">
        <text>shikimate + ATP = 3-phosphoshikimate + ADP + H(+)</text>
        <dbReference type="Rhea" id="RHEA:13121"/>
        <dbReference type="ChEBI" id="CHEBI:15378"/>
        <dbReference type="ChEBI" id="CHEBI:30616"/>
        <dbReference type="ChEBI" id="CHEBI:36208"/>
        <dbReference type="ChEBI" id="CHEBI:145989"/>
        <dbReference type="ChEBI" id="CHEBI:456216"/>
        <dbReference type="EC" id="2.7.1.71"/>
    </reaction>
</comment>
<gene>
    <name evidence="7" type="primary">aroK</name>
    <name evidence="8" type="ORF">SAMN04488503_1084</name>
</gene>
<dbReference type="Pfam" id="PF01202">
    <property type="entry name" value="SKI"/>
    <property type="match status" value="1"/>
</dbReference>
<dbReference type="GO" id="GO:0008652">
    <property type="term" value="P:amino acid biosynthetic process"/>
    <property type="evidence" value="ECO:0007669"/>
    <property type="project" value="UniProtKB-KW"/>
</dbReference>
<evidence type="ECO:0000313" key="9">
    <source>
        <dbReference type="Proteomes" id="UP000198324"/>
    </source>
</evidence>
<dbReference type="GO" id="GO:0005829">
    <property type="term" value="C:cytosol"/>
    <property type="evidence" value="ECO:0007669"/>
    <property type="project" value="TreeGrafter"/>
</dbReference>
<sequence>MNAEASSAPLPRLWPQGAISLIGMAGAGKSTLGRLLADRLGWAHVDTDRLIESFYGLPLQDLLDGLGLEAFLKAENTLVSMLNVRRAVISTGGSVVYGRQAMERLSLLGPVVHLDISLESFLKRVGDGGNRGLAIAPGRTREDLYHERQPLYVAAADFTVSTDAGDQHHSLERLYEWLAADKTEPKG</sequence>
<organism evidence="8 9">
    <name type="scientific">Humidesulfovibrio mexicanus</name>
    <dbReference type="NCBI Taxonomy" id="147047"/>
    <lineage>
        <taxon>Bacteria</taxon>
        <taxon>Pseudomonadati</taxon>
        <taxon>Thermodesulfobacteriota</taxon>
        <taxon>Desulfovibrionia</taxon>
        <taxon>Desulfovibrionales</taxon>
        <taxon>Desulfovibrionaceae</taxon>
        <taxon>Humidesulfovibrio</taxon>
    </lineage>
</organism>
<keyword evidence="7" id="KW-0479">Metal-binding</keyword>
<comment type="caution">
    <text evidence="7">Lacks conserved residue(s) required for the propagation of feature annotation.</text>
</comment>
<keyword evidence="7" id="KW-0460">Magnesium</keyword>
<comment type="pathway">
    <text evidence="7">Metabolic intermediate biosynthesis; chorismate biosynthesis; chorismate from D-erythrose 4-phosphate and phosphoenolpyruvate: step 5/7.</text>
</comment>
<dbReference type="NCBIfam" id="NF040667">
    <property type="entry name" value="hom_kin_desulfo"/>
    <property type="match status" value="1"/>
</dbReference>
<comment type="function">
    <text evidence="7">Catalyzes the specific phosphorylation of the 3-hydroxyl group of shikimic acid using ATP as a cosubstrate.</text>
</comment>
<dbReference type="InterPro" id="IPR000623">
    <property type="entry name" value="Shikimate_kinase/TSH1"/>
</dbReference>
<dbReference type="SUPFAM" id="SSF52540">
    <property type="entry name" value="P-loop containing nucleoside triphosphate hydrolases"/>
    <property type="match status" value="1"/>
</dbReference>
<dbReference type="PANTHER" id="PTHR21087">
    <property type="entry name" value="SHIKIMATE KINASE"/>
    <property type="match status" value="1"/>
</dbReference>
<evidence type="ECO:0000256" key="7">
    <source>
        <dbReference type="HAMAP-Rule" id="MF_00109"/>
    </source>
</evidence>
<dbReference type="Proteomes" id="UP000198324">
    <property type="component" value="Unassembled WGS sequence"/>
</dbReference>
<dbReference type="PRINTS" id="PR01100">
    <property type="entry name" value="SHIKIMTKNASE"/>
</dbReference>
<dbReference type="InterPro" id="IPR031322">
    <property type="entry name" value="Shikimate/glucono_kinase"/>
</dbReference>
<dbReference type="GO" id="GO:0009073">
    <property type="term" value="P:aromatic amino acid family biosynthetic process"/>
    <property type="evidence" value="ECO:0007669"/>
    <property type="project" value="UniProtKB-KW"/>
</dbReference>
<dbReference type="RefSeq" id="WP_089272522.1">
    <property type="nucleotide sequence ID" value="NZ_FZOC01000002.1"/>
</dbReference>
<dbReference type="UniPathway" id="UPA00053">
    <property type="reaction ID" value="UER00088"/>
</dbReference>
<dbReference type="GO" id="GO:0000287">
    <property type="term" value="F:magnesium ion binding"/>
    <property type="evidence" value="ECO:0007669"/>
    <property type="project" value="UniProtKB-UniRule"/>
</dbReference>
<keyword evidence="3 7" id="KW-0547">Nucleotide-binding</keyword>
<comment type="subcellular location">
    <subcellularLocation>
        <location evidence="7">Cytoplasm</location>
    </subcellularLocation>
</comment>
<reference evidence="8 9" key="1">
    <citation type="submission" date="2017-06" db="EMBL/GenBank/DDBJ databases">
        <authorList>
            <person name="Kim H.J."/>
            <person name="Triplett B.A."/>
        </authorList>
    </citation>
    <scope>NUCLEOTIDE SEQUENCE [LARGE SCALE GENOMIC DNA]</scope>
    <source>
        <strain evidence="8 9">DSM 13116</strain>
    </source>
</reference>
<accession>A0A238YY68</accession>
<evidence type="ECO:0000256" key="4">
    <source>
        <dbReference type="ARBA" id="ARBA00022777"/>
    </source>
</evidence>
<keyword evidence="7" id="KW-0963">Cytoplasm</keyword>
<feature type="binding site" evidence="7">
    <location>
        <position position="131"/>
    </location>
    <ligand>
        <name>ATP</name>
        <dbReference type="ChEBI" id="CHEBI:30616"/>
    </ligand>
</feature>
<dbReference type="GO" id="GO:0005524">
    <property type="term" value="F:ATP binding"/>
    <property type="evidence" value="ECO:0007669"/>
    <property type="project" value="UniProtKB-UniRule"/>
</dbReference>
<comment type="similarity">
    <text evidence="7">Belongs to the shikimate kinase family.</text>
</comment>
<dbReference type="HAMAP" id="MF_00109">
    <property type="entry name" value="Shikimate_kinase"/>
    <property type="match status" value="1"/>
</dbReference>
<evidence type="ECO:0000256" key="6">
    <source>
        <dbReference type="ARBA" id="ARBA00023141"/>
    </source>
</evidence>
<keyword evidence="4 7" id="KW-0418">Kinase</keyword>
<keyword evidence="1 7" id="KW-0028">Amino-acid biosynthesis</keyword>
<dbReference type="EC" id="2.7.1.71" evidence="7"/>
<feature type="binding site" evidence="7">
    <location>
        <begin position="26"/>
        <end position="31"/>
    </location>
    <ligand>
        <name>ATP</name>
        <dbReference type="ChEBI" id="CHEBI:30616"/>
    </ligand>
</feature>
<keyword evidence="2 7" id="KW-0808">Transferase</keyword>
<keyword evidence="5 7" id="KW-0067">ATP-binding</keyword>
<name>A0A238YY68_9BACT</name>
<comment type="cofactor">
    <cofactor evidence="7">
        <name>Mg(2+)</name>
        <dbReference type="ChEBI" id="CHEBI:18420"/>
    </cofactor>
    <text evidence="7">Binds 1 Mg(2+) ion per subunit.</text>
</comment>
<evidence type="ECO:0000256" key="1">
    <source>
        <dbReference type="ARBA" id="ARBA00022605"/>
    </source>
</evidence>
<evidence type="ECO:0000313" key="8">
    <source>
        <dbReference type="EMBL" id="SNR75942.1"/>
    </source>
</evidence>
<dbReference type="GO" id="GO:0004765">
    <property type="term" value="F:shikimate kinase activity"/>
    <property type="evidence" value="ECO:0007669"/>
    <property type="project" value="UniProtKB-UniRule"/>
</dbReference>
<dbReference type="EMBL" id="FZOC01000002">
    <property type="protein sequence ID" value="SNR75942.1"/>
    <property type="molecule type" value="Genomic_DNA"/>
</dbReference>
<dbReference type="GO" id="GO:0009423">
    <property type="term" value="P:chorismate biosynthetic process"/>
    <property type="evidence" value="ECO:0007669"/>
    <property type="project" value="UniProtKB-UniRule"/>
</dbReference>
<feature type="binding site" evidence="7">
    <location>
        <position position="93"/>
    </location>
    <ligand>
        <name>substrate</name>
    </ligand>
</feature>
<evidence type="ECO:0000256" key="5">
    <source>
        <dbReference type="ARBA" id="ARBA00022840"/>
    </source>
</evidence>
<dbReference type="AlphaFoldDB" id="A0A238YY68"/>
<dbReference type="InterPro" id="IPR027417">
    <property type="entry name" value="P-loop_NTPase"/>
</dbReference>
<evidence type="ECO:0000256" key="3">
    <source>
        <dbReference type="ARBA" id="ARBA00022741"/>
    </source>
</evidence>
<dbReference type="OrthoDB" id="9800332at2"/>
<feature type="binding site" evidence="7">
    <location>
        <position position="48"/>
    </location>
    <ligand>
        <name>substrate</name>
    </ligand>
</feature>
<comment type="subunit">
    <text evidence="7">Monomer.</text>
</comment>
<dbReference type="PANTHER" id="PTHR21087:SF16">
    <property type="entry name" value="SHIKIMATE KINASE 1, CHLOROPLASTIC"/>
    <property type="match status" value="1"/>
</dbReference>
<dbReference type="Gene3D" id="3.40.50.300">
    <property type="entry name" value="P-loop containing nucleotide triphosphate hydrolases"/>
    <property type="match status" value="1"/>
</dbReference>
<evidence type="ECO:0000256" key="2">
    <source>
        <dbReference type="ARBA" id="ARBA00022679"/>
    </source>
</evidence>
<dbReference type="CDD" id="cd00464">
    <property type="entry name" value="SK"/>
    <property type="match status" value="1"/>
</dbReference>
<keyword evidence="9" id="KW-1185">Reference proteome</keyword>
<protein>
    <recommendedName>
        <fullName evidence="7">Shikimate kinase</fullName>
        <shortName evidence="7">SK</shortName>
        <ecNumber evidence="7">2.7.1.71</ecNumber>
    </recommendedName>
</protein>